<gene>
    <name evidence="2" type="ORF">H4R20_005149</name>
</gene>
<evidence type="ECO:0000256" key="1">
    <source>
        <dbReference type="SAM" id="MobiDB-lite"/>
    </source>
</evidence>
<organism evidence="2 3">
    <name type="scientific">Coemansia guatemalensis</name>
    <dbReference type="NCBI Taxonomy" id="2761395"/>
    <lineage>
        <taxon>Eukaryota</taxon>
        <taxon>Fungi</taxon>
        <taxon>Fungi incertae sedis</taxon>
        <taxon>Zoopagomycota</taxon>
        <taxon>Kickxellomycotina</taxon>
        <taxon>Kickxellomycetes</taxon>
        <taxon>Kickxellales</taxon>
        <taxon>Kickxellaceae</taxon>
        <taxon>Coemansia</taxon>
    </lineage>
</organism>
<feature type="region of interest" description="Disordered" evidence="1">
    <location>
        <begin position="42"/>
        <end position="75"/>
    </location>
</feature>
<proteinExistence type="predicted"/>
<dbReference type="OrthoDB" id="269872at2759"/>
<dbReference type="AlphaFoldDB" id="A0A9W8HSA4"/>
<dbReference type="Proteomes" id="UP001140094">
    <property type="component" value="Unassembled WGS sequence"/>
</dbReference>
<dbReference type="PANTHER" id="PTHR18895:SF74">
    <property type="entry name" value="MTRF1L RELEASE FACTOR GLUTAMINE METHYLTRANSFERASE"/>
    <property type="match status" value="1"/>
</dbReference>
<reference evidence="2" key="1">
    <citation type="submission" date="2022-07" db="EMBL/GenBank/DDBJ databases">
        <title>Phylogenomic reconstructions and comparative analyses of Kickxellomycotina fungi.</title>
        <authorList>
            <person name="Reynolds N.K."/>
            <person name="Stajich J.E."/>
            <person name="Barry K."/>
            <person name="Grigoriev I.V."/>
            <person name="Crous P."/>
            <person name="Smith M.E."/>
        </authorList>
    </citation>
    <scope>NUCLEOTIDE SEQUENCE</scope>
    <source>
        <strain evidence="2">NRRL 1565</strain>
    </source>
</reference>
<comment type="caution">
    <text evidence="2">The sequence shown here is derived from an EMBL/GenBank/DDBJ whole genome shotgun (WGS) entry which is preliminary data.</text>
</comment>
<sequence length="130" mass="15166">MPRSPANNTFIPLLRRLSQKLGEQQAKAEMRWMADHVRKAMAEPQDRRADHRAESHLAARLWRDQPAPSSEEIERDSMRLGPVQWAWLRQAVSDRVERHKPLQYILGDQPFGNAKIGIRSPVLIPRWETE</sequence>
<dbReference type="GO" id="GO:0005739">
    <property type="term" value="C:mitochondrion"/>
    <property type="evidence" value="ECO:0007669"/>
    <property type="project" value="TreeGrafter"/>
</dbReference>
<accession>A0A9W8HSA4</accession>
<feature type="compositionally biased region" description="Basic and acidic residues" evidence="1">
    <location>
        <begin position="42"/>
        <end position="63"/>
    </location>
</feature>
<evidence type="ECO:0000313" key="3">
    <source>
        <dbReference type="Proteomes" id="UP001140094"/>
    </source>
</evidence>
<keyword evidence="3" id="KW-1185">Reference proteome</keyword>
<dbReference type="InterPro" id="IPR050320">
    <property type="entry name" value="N5-glutamine_MTase"/>
</dbReference>
<dbReference type="EMBL" id="JANBUO010001610">
    <property type="protein sequence ID" value="KAJ2797527.1"/>
    <property type="molecule type" value="Genomic_DNA"/>
</dbReference>
<protein>
    <submittedName>
        <fullName evidence="2">Uncharacterized protein</fullName>
    </submittedName>
</protein>
<name>A0A9W8HSA4_9FUNG</name>
<dbReference type="PANTHER" id="PTHR18895">
    <property type="entry name" value="HEMK METHYLTRANSFERASE"/>
    <property type="match status" value="1"/>
</dbReference>
<evidence type="ECO:0000313" key="2">
    <source>
        <dbReference type="EMBL" id="KAJ2797527.1"/>
    </source>
</evidence>
<feature type="non-terminal residue" evidence="2">
    <location>
        <position position="130"/>
    </location>
</feature>